<sequence length="165" mass="17893">MASHCHATVAAVVVAAAFAAVVAESPPHMAAFTFTKEMLSTCQEKSEISQEMVDEMQKNKGLLPDESSVAQRCFQECMAKEMGLLKNGGGVAVDNIVTVLKAALQMASEGSEDTYTIDTDAVTRDLEGCQFEGEDDECNNSHDTMKCLRSLGNPENMKRYITKES</sequence>
<dbReference type="InterPro" id="IPR036728">
    <property type="entry name" value="PBP_GOBP_sf"/>
</dbReference>
<gene>
    <name evidence="2" type="primary">OBP2</name>
</gene>
<feature type="signal peptide" evidence="1">
    <location>
        <begin position="1"/>
        <end position="23"/>
    </location>
</feature>
<proteinExistence type="evidence at transcript level"/>
<protein>
    <submittedName>
        <fullName evidence="2">Odorant binding protein 2</fullName>
    </submittedName>
</protein>
<dbReference type="AlphaFoldDB" id="A0A2D1LVU8"/>
<dbReference type="EMBL" id="MF716559">
    <property type="protein sequence ID" value="ATO59029.1"/>
    <property type="molecule type" value="mRNA"/>
</dbReference>
<dbReference type="SUPFAM" id="SSF47565">
    <property type="entry name" value="Insect pheromone/odorant-binding proteins"/>
    <property type="match status" value="1"/>
</dbReference>
<organism evidence="2">
    <name type="scientific">Schistocerca gregaria</name>
    <name type="common">Desert locust</name>
    <name type="synonym">Gryllus gregarius</name>
    <dbReference type="NCBI Taxonomy" id="7010"/>
    <lineage>
        <taxon>Eukaryota</taxon>
        <taxon>Metazoa</taxon>
        <taxon>Ecdysozoa</taxon>
        <taxon>Arthropoda</taxon>
        <taxon>Hexapoda</taxon>
        <taxon>Insecta</taxon>
        <taxon>Pterygota</taxon>
        <taxon>Neoptera</taxon>
        <taxon>Polyneoptera</taxon>
        <taxon>Orthoptera</taxon>
        <taxon>Caelifera</taxon>
        <taxon>Acrididea</taxon>
        <taxon>Acridomorpha</taxon>
        <taxon>Acridoidea</taxon>
        <taxon>Acrididae</taxon>
        <taxon>Cyrtacanthacridinae</taxon>
        <taxon>Schistocerca</taxon>
    </lineage>
</organism>
<feature type="chain" id="PRO_5013723052" evidence="1">
    <location>
        <begin position="24"/>
        <end position="165"/>
    </location>
</feature>
<dbReference type="Pfam" id="PF01395">
    <property type="entry name" value="PBP_GOBP"/>
    <property type="match status" value="1"/>
</dbReference>
<dbReference type="OrthoDB" id="10322831at2759"/>
<dbReference type="InterPro" id="IPR006170">
    <property type="entry name" value="PBP/GOBP"/>
</dbReference>
<reference evidence="2" key="1">
    <citation type="journal article" date="2017" name="Front. Physiol.">
        <title>Distinct Subfamilies of Odorant Binding Proteins in Locust (Orthoptera, Acrididae): Molecular Evolution, Structural Variation, and Sensilla-Specific Expression.</title>
        <authorList>
            <person name="Jiang X."/>
            <person name="Krieger J."/>
            <person name="Breer H."/>
            <person name="Pregitzer P."/>
        </authorList>
    </citation>
    <scope>NUCLEOTIDE SEQUENCE</scope>
</reference>
<accession>A0A2D1LVU8</accession>
<dbReference type="CDD" id="cd23992">
    <property type="entry name" value="PBP_GOBP"/>
    <property type="match status" value="1"/>
</dbReference>
<dbReference type="GO" id="GO:0005549">
    <property type="term" value="F:odorant binding"/>
    <property type="evidence" value="ECO:0007669"/>
    <property type="project" value="InterPro"/>
</dbReference>
<keyword evidence="1" id="KW-0732">Signal</keyword>
<evidence type="ECO:0000256" key="1">
    <source>
        <dbReference type="SAM" id="SignalP"/>
    </source>
</evidence>
<dbReference type="Gene3D" id="1.10.238.20">
    <property type="entry name" value="Pheromone/general odorant binding protein domain"/>
    <property type="match status" value="1"/>
</dbReference>
<evidence type="ECO:0000313" key="2">
    <source>
        <dbReference type="EMBL" id="ATO59029.1"/>
    </source>
</evidence>
<name>A0A2D1LVU8_SCHGR</name>